<accession>A0A6C7CVD2</accession>
<sequence>MPTQMLHDWYRIVFLAAGTVEKVGHYTQHCRVVQRIAASSDKKNPREYEDCYFCGAESRPAILRHLLTLFISKQAHRRALVFLAP</sequence>
<reference evidence="1 2" key="1">
    <citation type="submission" date="2018-06" db="EMBL/GenBank/DDBJ databases">
        <title>Salmonella Enterica genomes from various sources.</title>
        <authorList>
            <person name="Nash J.H.E."/>
            <person name="Robertson J."/>
            <person name="Bessonov K."/>
        </authorList>
    </citation>
    <scope>NUCLEOTIDE SEQUENCE [LARGE SCALE GENOMIC DNA]</scope>
    <source>
        <strain evidence="1 2">SA20053897</strain>
    </source>
</reference>
<name>A0A6C7CVD2_SALER</name>
<organism evidence="1 2">
    <name type="scientific">Salmonella enterica subsp. salamae serovar 56:b:[1,5]</name>
    <dbReference type="NCBI Taxonomy" id="2577858"/>
    <lineage>
        <taxon>Bacteria</taxon>
        <taxon>Pseudomonadati</taxon>
        <taxon>Pseudomonadota</taxon>
        <taxon>Gammaproteobacteria</taxon>
        <taxon>Enterobacterales</taxon>
        <taxon>Enterobacteriaceae</taxon>
        <taxon>Salmonella</taxon>
    </lineage>
</organism>
<dbReference type="AlphaFoldDB" id="A0A6C7CVD2"/>
<gene>
    <name evidence="1" type="ORF">DOE57_07190</name>
</gene>
<dbReference type="Proteomes" id="UP000251983">
    <property type="component" value="Chromosome"/>
</dbReference>
<dbReference type="EMBL" id="CP029995">
    <property type="protein sequence ID" value="AXC85107.1"/>
    <property type="molecule type" value="Genomic_DNA"/>
</dbReference>
<evidence type="ECO:0000313" key="1">
    <source>
        <dbReference type="EMBL" id="AXC85107.1"/>
    </source>
</evidence>
<proteinExistence type="predicted"/>
<evidence type="ECO:0000313" key="2">
    <source>
        <dbReference type="Proteomes" id="UP000251983"/>
    </source>
</evidence>
<protein>
    <submittedName>
        <fullName evidence="1">Uncharacterized protein</fullName>
    </submittedName>
</protein>